<keyword evidence="4" id="KW-1185">Reference proteome</keyword>
<sequence length="768" mass="88890">MIVFNEDIGKLFNEVQQEISQNVRHMMEELWLNWSHLGVDHDTKVKNITKLVQIEKELHRDVISETRQKIKILQSQVNKLKEETEELSRCLSVDISILDFSEDMMLVDYKRELENQITGYREQVEQRRMKMERLLEWQRDLAEKLGVTIQELQDIPLPSEEELNKLKDHLEVLQAERDKRAEIFLNTQVEIKDIMEKLQIKPQNKFEHLVVTSLSVDFKVTDLNMDRLAKLQQDLQEKYQQTNNRVLELRERLTKLWDCLEEDHIYRENFLQAHPGCQPETENAIKEEIKRCDQIKKQKIQVFVANVRTKIKLMWDNIMYSTQEREEFIHYFQDIFTEDTLTLHELYLEKITNFYNEHKNIFEMVMTRKNLWLKMTELEARATEPGRYHNRGGQLLKEEKERKAIASNLPKIEAQIRDLVTEYEARTGNTFTVDGKPLLQLIEDEWEARKAERHNKLSARKQALTPTTPLFRSMATSPLGKRNRTAAGLAATAEKNRPPAKRLLVTGSATKAATTLTNNLSALKRSAISTVKRRISGRLAARGVVEGKGDHAKRKLNYEGEMKKTPKITVSGNILKHKRTSHGRRRSSRRSMSTTHSTAGSQDGDKLPPKDPLMETTLLTTYTDFKDGINEKQISRSSMANKCQENNIPAIVYHTIEERISPSDTPKKTPRKKTPAPLTPKIGKENIQHTNFMTPKSNMLVTPKRLTRSALKLNNDGFATPRAPLSANKVNLQRQNTATLSLKTTPNNISRSKSHSHLVRAKNLPPLL</sequence>
<feature type="compositionally biased region" description="Basic residues" evidence="2">
    <location>
        <begin position="576"/>
        <end position="589"/>
    </location>
</feature>
<dbReference type="AlphaFoldDB" id="A0AAV1KII4"/>
<feature type="region of interest" description="Disordered" evidence="2">
    <location>
        <begin position="576"/>
        <end position="613"/>
    </location>
</feature>
<dbReference type="PANTHER" id="PTHR19321:SF41">
    <property type="entry name" value="FASCETTO-RELATED"/>
    <property type="match status" value="1"/>
</dbReference>
<feature type="region of interest" description="Disordered" evidence="2">
    <location>
        <begin position="659"/>
        <end position="682"/>
    </location>
</feature>
<organism evidence="3 4">
    <name type="scientific">Parnassius mnemosyne</name>
    <name type="common">clouded apollo</name>
    <dbReference type="NCBI Taxonomy" id="213953"/>
    <lineage>
        <taxon>Eukaryota</taxon>
        <taxon>Metazoa</taxon>
        <taxon>Ecdysozoa</taxon>
        <taxon>Arthropoda</taxon>
        <taxon>Hexapoda</taxon>
        <taxon>Insecta</taxon>
        <taxon>Pterygota</taxon>
        <taxon>Neoptera</taxon>
        <taxon>Endopterygota</taxon>
        <taxon>Lepidoptera</taxon>
        <taxon>Glossata</taxon>
        <taxon>Ditrysia</taxon>
        <taxon>Papilionoidea</taxon>
        <taxon>Papilionidae</taxon>
        <taxon>Parnassiinae</taxon>
        <taxon>Parnassini</taxon>
        <taxon>Parnassius</taxon>
        <taxon>Driopa</taxon>
    </lineage>
</organism>
<dbReference type="GO" id="GO:0005737">
    <property type="term" value="C:cytoplasm"/>
    <property type="evidence" value="ECO:0007669"/>
    <property type="project" value="TreeGrafter"/>
</dbReference>
<dbReference type="InterPro" id="IPR007145">
    <property type="entry name" value="MAP65_Ase1_PRC1"/>
</dbReference>
<dbReference type="GO" id="GO:0051256">
    <property type="term" value="P:mitotic spindle midzone assembly"/>
    <property type="evidence" value="ECO:0007669"/>
    <property type="project" value="TreeGrafter"/>
</dbReference>
<evidence type="ECO:0000313" key="4">
    <source>
        <dbReference type="Proteomes" id="UP001314205"/>
    </source>
</evidence>
<comment type="caution">
    <text evidence="3">The sequence shown here is derived from an EMBL/GenBank/DDBJ whole genome shotgun (WGS) entry which is preliminary data.</text>
</comment>
<dbReference type="Proteomes" id="UP001314205">
    <property type="component" value="Unassembled WGS sequence"/>
</dbReference>
<feature type="compositionally biased region" description="Basic and acidic residues" evidence="2">
    <location>
        <begin position="603"/>
        <end position="613"/>
    </location>
</feature>
<accession>A0AAV1KII4</accession>
<dbReference type="EMBL" id="CAVLGL010000046">
    <property type="protein sequence ID" value="CAK1582875.1"/>
    <property type="molecule type" value="Genomic_DNA"/>
</dbReference>
<evidence type="ECO:0008006" key="5">
    <source>
        <dbReference type="Google" id="ProtNLM"/>
    </source>
</evidence>
<feature type="coiled-coil region" evidence="1">
    <location>
        <begin position="63"/>
        <end position="130"/>
    </location>
</feature>
<feature type="coiled-coil region" evidence="1">
    <location>
        <begin position="225"/>
        <end position="252"/>
    </location>
</feature>
<keyword evidence="1" id="KW-0175">Coiled coil</keyword>
<gene>
    <name evidence="3" type="ORF">PARMNEM_LOCUS4353</name>
</gene>
<reference evidence="3 4" key="1">
    <citation type="submission" date="2023-11" db="EMBL/GenBank/DDBJ databases">
        <authorList>
            <person name="Hedman E."/>
            <person name="Englund M."/>
            <person name="Stromberg M."/>
            <person name="Nyberg Akerstrom W."/>
            <person name="Nylinder S."/>
            <person name="Jareborg N."/>
            <person name="Kallberg Y."/>
            <person name="Kronander E."/>
        </authorList>
    </citation>
    <scope>NUCLEOTIDE SEQUENCE [LARGE SCALE GENOMIC DNA]</scope>
</reference>
<evidence type="ECO:0000313" key="3">
    <source>
        <dbReference type="EMBL" id="CAK1582875.1"/>
    </source>
</evidence>
<dbReference type="PANTHER" id="PTHR19321">
    <property type="entry name" value="PROTEIN REGULATOR OF CYTOKINESIS 1 PRC1-RELATED"/>
    <property type="match status" value="1"/>
</dbReference>
<evidence type="ECO:0000256" key="1">
    <source>
        <dbReference type="SAM" id="Coils"/>
    </source>
</evidence>
<name>A0AAV1KII4_9NEOP</name>
<protein>
    <recommendedName>
        <fullName evidence="5">Protein regulator of cytokinesis 1</fullName>
    </recommendedName>
</protein>
<dbReference type="GO" id="GO:1990023">
    <property type="term" value="C:mitotic spindle midzone"/>
    <property type="evidence" value="ECO:0007669"/>
    <property type="project" value="TreeGrafter"/>
</dbReference>
<dbReference type="Pfam" id="PF03999">
    <property type="entry name" value="MAP65_ASE1"/>
    <property type="match status" value="1"/>
</dbReference>
<evidence type="ECO:0000256" key="2">
    <source>
        <dbReference type="SAM" id="MobiDB-lite"/>
    </source>
</evidence>
<dbReference type="GO" id="GO:0008017">
    <property type="term" value="F:microtubule binding"/>
    <property type="evidence" value="ECO:0007669"/>
    <property type="project" value="InterPro"/>
</dbReference>
<proteinExistence type="predicted"/>
<feature type="region of interest" description="Disordered" evidence="2">
    <location>
        <begin position="744"/>
        <end position="768"/>
    </location>
</feature>
<dbReference type="Gene3D" id="1.20.58.1520">
    <property type="match status" value="1"/>
</dbReference>